<proteinExistence type="predicted"/>
<dbReference type="Gene3D" id="1.10.150.130">
    <property type="match status" value="1"/>
</dbReference>
<dbReference type="InterPro" id="IPR044068">
    <property type="entry name" value="CB"/>
</dbReference>
<reference evidence="6" key="1">
    <citation type="submission" date="2015-07" db="EMBL/GenBank/DDBJ databases">
        <authorList>
            <person name="Urmite Genomes"/>
        </authorList>
    </citation>
    <scope>NUCLEOTIDE SEQUENCE [LARGE SCALE GENOMIC DNA]</scope>
    <source>
        <strain evidence="6">type strain: ATCC 49404</strain>
    </source>
</reference>
<dbReference type="SUPFAM" id="SSF56349">
    <property type="entry name" value="DNA breaking-rejoining enzymes"/>
    <property type="match status" value="1"/>
</dbReference>
<dbReference type="InterPro" id="IPR011010">
    <property type="entry name" value="DNA_brk_join_enz"/>
</dbReference>
<dbReference type="PROSITE" id="PS51900">
    <property type="entry name" value="CB"/>
    <property type="match status" value="1"/>
</dbReference>
<evidence type="ECO:0000313" key="6">
    <source>
        <dbReference type="Proteomes" id="UP000199147"/>
    </source>
</evidence>
<organism evidence="5 6">
    <name type="scientific">Mycolicibacterium neworleansense</name>
    <dbReference type="NCBI Taxonomy" id="146018"/>
    <lineage>
        <taxon>Bacteria</taxon>
        <taxon>Bacillati</taxon>
        <taxon>Actinomycetota</taxon>
        <taxon>Actinomycetes</taxon>
        <taxon>Mycobacteriales</taxon>
        <taxon>Mycobacteriaceae</taxon>
        <taxon>Mycolicibacterium</taxon>
    </lineage>
</organism>
<dbReference type="OrthoDB" id="4326943at2"/>
<dbReference type="InterPro" id="IPR010998">
    <property type="entry name" value="Integrase_recombinase_N"/>
</dbReference>
<evidence type="ECO:0000256" key="2">
    <source>
        <dbReference type="PROSITE-ProRule" id="PRU01248"/>
    </source>
</evidence>
<gene>
    <name evidence="5" type="ORF">BN2156_04471</name>
</gene>
<protein>
    <submittedName>
        <fullName evidence="5">Gp41 protein</fullName>
    </submittedName>
</protein>
<keyword evidence="6" id="KW-1185">Reference proteome</keyword>
<sequence>MKTACETWLAGKLIKPTTHSAYSAALAPIIEKYSDRPVQEIVKADVEKLVVELRDGTGPRGVWARTSINPMLARWRSVWKDLQAQGILPRDVIGLVEPLRRPSGAQDLKLDDVLSEAEVEQLIDAHAVSAPAADADSKMVREMFVHLALLGLRRGELAGLRCVFPIRVRTMFNSMSSSPSRFRRSRALSTPGSDPSTLRAASIPTS</sequence>
<dbReference type="STRING" id="146018.BN2156_04471"/>
<dbReference type="Proteomes" id="UP000199147">
    <property type="component" value="Unassembled WGS sequence"/>
</dbReference>
<keyword evidence="1 2" id="KW-0238">DNA-binding</keyword>
<evidence type="ECO:0000313" key="5">
    <source>
        <dbReference type="EMBL" id="CRZ17585.1"/>
    </source>
</evidence>
<feature type="domain" description="Core-binding (CB)" evidence="4">
    <location>
        <begin position="1"/>
        <end position="83"/>
    </location>
</feature>
<dbReference type="AlphaFoldDB" id="A0A0H5RTV2"/>
<evidence type="ECO:0000259" key="4">
    <source>
        <dbReference type="PROSITE" id="PS51900"/>
    </source>
</evidence>
<accession>A0A0H5RTV2</accession>
<evidence type="ECO:0000256" key="3">
    <source>
        <dbReference type="SAM" id="MobiDB-lite"/>
    </source>
</evidence>
<evidence type="ECO:0000256" key="1">
    <source>
        <dbReference type="ARBA" id="ARBA00023125"/>
    </source>
</evidence>
<name>A0A0H5RTV2_9MYCO</name>
<feature type="region of interest" description="Disordered" evidence="3">
    <location>
        <begin position="176"/>
        <end position="206"/>
    </location>
</feature>
<dbReference type="EMBL" id="CWKH01000002">
    <property type="protein sequence ID" value="CRZ17585.1"/>
    <property type="molecule type" value="Genomic_DNA"/>
</dbReference>
<dbReference type="RefSeq" id="WP_090517056.1">
    <property type="nucleotide sequence ID" value="NZ_CWKH01000002.1"/>
</dbReference>
<dbReference type="GO" id="GO:0003677">
    <property type="term" value="F:DNA binding"/>
    <property type="evidence" value="ECO:0007669"/>
    <property type="project" value="UniProtKB-UniRule"/>
</dbReference>